<dbReference type="WBParaSite" id="GPUH_0000178501-mRNA-1">
    <property type="protein sequence ID" value="GPUH_0000178501-mRNA-1"/>
    <property type="gene ID" value="GPUH_0000178501"/>
</dbReference>
<protein>
    <submittedName>
        <fullName evidence="3">VWFD domain-containing protein</fullName>
    </submittedName>
</protein>
<dbReference type="SUPFAM" id="SSF56968">
    <property type="entry name" value="Lipovitellin-phosvitin complex, beta-sheet shell regions"/>
    <property type="match status" value="1"/>
</dbReference>
<dbReference type="PANTHER" id="PTHR23345">
    <property type="entry name" value="VITELLOGENIN-RELATED"/>
    <property type="match status" value="1"/>
</dbReference>
<dbReference type="Pfam" id="PF09172">
    <property type="entry name" value="Vit_open_b-sht"/>
    <property type="match status" value="1"/>
</dbReference>
<dbReference type="SMART" id="SM01169">
    <property type="entry name" value="DUF1943"/>
    <property type="match status" value="1"/>
</dbReference>
<proteinExistence type="predicted"/>
<sequence length="837" mass="95770">LQQSLYYAHEQNTNWTDSFYYHLPFYSEHHQAGLNLAVAAMFTKETILPRHVLLNVDTILAGQMKRNALQIGLLQFGAENLIHQLFDHRAPTPGDSPVYQEHGPEPLGATDLLRSIYKRMNVKSRQSDAEGVHGLLYMRSNDVDIGFVQLDHQTLSVITRALQDGKLYLSILTQLFGNSYDLSDHSSGRMYEATRRIPTCFGIPLIIDRKIMTVGSSSANVELNPQTEEPGAGHATVIRGISKARISHSVFMYTCSPLVYSGMRMVQTMNLNAPLDMHMEFTAVPKFGMKFIANMPEKRQSIFKYHTQTLAVTSNWPQDDGCYEHKEEIIQCGLAQRQYQRIDRTFGEHVLGLKYNLRGHYHRQTGDTTWWMSALNGITDQNVLTIEMIPRQGTPKVVVFTAEFDFGRKKQIKRLNVERFIRITKVKELFELDEEQDEDTVHLLGDGRTKIITKDREKMQQRVTSESERREEFVRYITTYEGERGYHSSLDLKITAPGSTTNRTGQFHLDAECDESFLFCRLDMNGRRSALLDGESGDWTFESLFQSIYPRSVRSLQELTGQKHREYNAHWDCTWGFASEMQQYLNITVQAEQDRAQRDLLKQCLEKGESSVARYQDTRRATQLNKYKIAAQYWLSAELESYASSVYSLLKAWMYWKSDMQAVPPAAAVARGGDQNQCMATITVDAGTQRYINMVLETSDEIVTIHEISLPFKASGWMLNMIKEKTTVHSIGHMLQKAMYDQGAECWVTATHVQTFDGSRVKIPLTTCYSVLAKDCRSGNPSFTVMAKRKHKDSQEMRMKIIDQRQVIEIERGSETTMLTTVDGRAVHDESELYSKG</sequence>
<dbReference type="InterPro" id="IPR001846">
    <property type="entry name" value="VWF_type-D"/>
</dbReference>
<dbReference type="Gene3D" id="2.20.80.10">
    <property type="entry name" value="Lipovitellin-phosvitin complex, chain A, domain 4"/>
    <property type="match status" value="1"/>
</dbReference>
<evidence type="ECO:0000259" key="2">
    <source>
        <dbReference type="PROSITE" id="PS51233"/>
    </source>
</evidence>
<dbReference type="Pfam" id="PF00094">
    <property type="entry name" value="VWD"/>
    <property type="match status" value="1"/>
</dbReference>
<dbReference type="PANTHER" id="PTHR23345:SF15">
    <property type="entry name" value="VITELLOGENIN 1-RELATED"/>
    <property type="match status" value="1"/>
</dbReference>
<dbReference type="InterPro" id="IPR015255">
    <property type="entry name" value="Vitellinogen_open_b-sht"/>
</dbReference>
<feature type="domain" description="VWFD" evidence="2">
    <location>
        <begin position="744"/>
        <end position="837"/>
    </location>
</feature>
<accession>A0A183CZ90</accession>
<evidence type="ECO:0000313" key="3">
    <source>
        <dbReference type="WBParaSite" id="GPUH_0000178501-mRNA-1"/>
    </source>
</evidence>
<organism evidence="3">
    <name type="scientific">Gongylonema pulchrum</name>
    <dbReference type="NCBI Taxonomy" id="637853"/>
    <lineage>
        <taxon>Eukaryota</taxon>
        <taxon>Metazoa</taxon>
        <taxon>Ecdysozoa</taxon>
        <taxon>Nematoda</taxon>
        <taxon>Chromadorea</taxon>
        <taxon>Rhabditida</taxon>
        <taxon>Spirurina</taxon>
        <taxon>Spiruromorpha</taxon>
        <taxon>Spiruroidea</taxon>
        <taxon>Gongylonematidae</taxon>
        <taxon>Gongylonema</taxon>
    </lineage>
</organism>
<dbReference type="PROSITE" id="PS51233">
    <property type="entry name" value="VWFD"/>
    <property type="match status" value="1"/>
</dbReference>
<reference evidence="3" key="1">
    <citation type="submission" date="2016-06" db="UniProtKB">
        <authorList>
            <consortium name="WormBaseParasite"/>
        </authorList>
    </citation>
    <scope>IDENTIFICATION</scope>
</reference>
<dbReference type="InterPro" id="IPR015819">
    <property type="entry name" value="Lipid_transp_b-sht_shell"/>
</dbReference>
<dbReference type="AlphaFoldDB" id="A0A183CZ90"/>
<name>A0A183CZ90_9BILA</name>
<keyword evidence="1" id="KW-0758">Storage protein</keyword>
<evidence type="ECO:0000256" key="1">
    <source>
        <dbReference type="ARBA" id="ARBA00022761"/>
    </source>
</evidence>
<dbReference type="GO" id="GO:0005319">
    <property type="term" value="F:lipid transporter activity"/>
    <property type="evidence" value="ECO:0007669"/>
    <property type="project" value="InterPro"/>
</dbReference>
<dbReference type="InterPro" id="IPR050733">
    <property type="entry name" value="Vitellogenin/Apolipophorin"/>
</dbReference>